<evidence type="ECO:0000313" key="4">
    <source>
        <dbReference type="EnsemblMetazoa" id="CapteP81497"/>
    </source>
</evidence>
<dbReference type="EMBL" id="KB297217">
    <property type="protein sequence ID" value="ELU10853.1"/>
    <property type="molecule type" value="Genomic_DNA"/>
</dbReference>
<dbReference type="Pfam" id="PF13894">
    <property type="entry name" value="zf-C2H2_4"/>
    <property type="match status" value="1"/>
</dbReference>
<reference evidence="4" key="3">
    <citation type="submission" date="2015-06" db="UniProtKB">
        <authorList>
            <consortium name="EnsemblMetazoa"/>
        </authorList>
    </citation>
    <scope>IDENTIFICATION</scope>
</reference>
<protein>
    <recommendedName>
        <fullName evidence="2">C2H2-type domain-containing protein</fullName>
    </recommendedName>
</protein>
<dbReference type="Gene3D" id="3.30.160.60">
    <property type="entry name" value="Classic Zinc Finger"/>
    <property type="match status" value="2"/>
</dbReference>
<gene>
    <name evidence="3" type="ORF">CAPTEDRAFT_81497</name>
</gene>
<dbReference type="EnsemblMetazoa" id="CapteT81497">
    <property type="protein sequence ID" value="CapteP81497"/>
    <property type="gene ID" value="CapteG81497"/>
</dbReference>
<sequence>FGCPQCRYVTDRKNNLKRHVSTMHQECDKLLECCGVSFKNKAALRDHVLLFHSNGYLCRLCGRNFCRKAPLKRHLAVHSGQK</sequence>
<dbReference type="AlphaFoldDB" id="R7UW45"/>
<organism evidence="3">
    <name type="scientific">Capitella teleta</name>
    <name type="common">Polychaete worm</name>
    <dbReference type="NCBI Taxonomy" id="283909"/>
    <lineage>
        <taxon>Eukaryota</taxon>
        <taxon>Metazoa</taxon>
        <taxon>Spiralia</taxon>
        <taxon>Lophotrochozoa</taxon>
        <taxon>Annelida</taxon>
        <taxon>Polychaeta</taxon>
        <taxon>Sedentaria</taxon>
        <taxon>Scolecida</taxon>
        <taxon>Capitellidae</taxon>
        <taxon>Capitella</taxon>
    </lineage>
</organism>
<dbReference type="GO" id="GO:0008270">
    <property type="term" value="F:zinc ion binding"/>
    <property type="evidence" value="ECO:0007669"/>
    <property type="project" value="UniProtKB-KW"/>
</dbReference>
<feature type="non-terminal residue" evidence="3">
    <location>
        <position position="82"/>
    </location>
</feature>
<feature type="domain" description="C2H2-type" evidence="2">
    <location>
        <begin position="56"/>
        <end position="82"/>
    </location>
</feature>
<dbReference type="InterPro" id="IPR013087">
    <property type="entry name" value="Znf_C2H2_type"/>
</dbReference>
<name>R7UW45_CAPTE</name>
<proteinExistence type="predicted"/>
<evidence type="ECO:0000256" key="1">
    <source>
        <dbReference type="PROSITE-ProRule" id="PRU00042"/>
    </source>
</evidence>
<keyword evidence="1" id="KW-0862">Zinc</keyword>
<accession>R7UW45</accession>
<dbReference type="STRING" id="283909.R7UW45"/>
<dbReference type="SUPFAM" id="SSF57667">
    <property type="entry name" value="beta-beta-alpha zinc fingers"/>
    <property type="match status" value="2"/>
</dbReference>
<dbReference type="Pfam" id="PF13909">
    <property type="entry name" value="zf-H2C2_5"/>
    <property type="match status" value="1"/>
</dbReference>
<dbReference type="HOGENOM" id="CLU_002678_42_16_1"/>
<reference evidence="3 5" key="2">
    <citation type="journal article" date="2013" name="Nature">
        <title>Insights into bilaterian evolution from three spiralian genomes.</title>
        <authorList>
            <person name="Simakov O."/>
            <person name="Marletaz F."/>
            <person name="Cho S.J."/>
            <person name="Edsinger-Gonzales E."/>
            <person name="Havlak P."/>
            <person name="Hellsten U."/>
            <person name="Kuo D.H."/>
            <person name="Larsson T."/>
            <person name="Lv J."/>
            <person name="Arendt D."/>
            <person name="Savage R."/>
            <person name="Osoegawa K."/>
            <person name="de Jong P."/>
            <person name="Grimwood J."/>
            <person name="Chapman J.A."/>
            <person name="Shapiro H."/>
            <person name="Aerts A."/>
            <person name="Otillar R.P."/>
            <person name="Terry A.Y."/>
            <person name="Boore J.L."/>
            <person name="Grigoriev I.V."/>
            <person name="Lindberg D.R."/>
            <person name="Seaver E.C."/>
            <person name="Weisblat D.A."/>
            <person name="Putnam N.H."/>
            <person name="Rokhsar D.S."/>
        </authorList>
    </citation>
    <scope>NUCLEOTIDE SEQUENCE</scope>
    <source>
        <strain evidence="3 5">I ESC-2004</strain>
    </source>
</reference>
<evidence type="ECO:0000313" key="5">
    <source>
        <dbReference type="Proteomes" id="UP000014760"/>
    </source>
</evidence>
<keyword evidence="5" id="KW-1185">Reference proteome</keyword>
<dbReference type="PROSITE" id="PS00028">
    <property type="entry name" value="ZINC_FINGER_C2H2_1"/>
    <property type="match status" value="1"/>
</dbReference>
<dbReference type="Proteomes" id="UP000014760">
    <property type="component" value="Unassembled WGS sequence"/>
</dbReference>
<keyword evidence="1" id="KW-0479">Metal-binding</keyword>
<evidence type="ECO:0000313" key="3">
    <source>
        <dbReference type="EMBL" id="ELU10853.1"/>
    </source>
</evidence>
<dbReference type="OrthoDB" id="3561125at2759"/>
<reference evidence="5" key="1">
    <citation type="submission" date="2012-12" db="EMBL/GenBank/DDBJ databases">
        <authorList>
            <person name="Hellsten U."/>
            <person name="Grimwood J."/>
            <person name="Chapman J.A."/>
            <person name="Shapiro H."/>
            <person name="Aerts A."/>
            <person name="Otillar R.P."/>
            <person name="Terry A.Y."/>
            <person name="Boore J.L."/>
            <person name="Simakov O."/>
            <person name="Marletaz F."/>
            <person name="Cho S.-J."/>
            <person name="Edsinger-Gonzales E."/>
            <person name="Havlak P."/>
            <person name="Kuo D.-H."/>
            <person name="Larsson T."/>
            <person name="Lv J."/>
            <person name="Arendt D."/>
            <person name="Savage R."/>
            <person name="Osoegawa K."/>
            <person name="de Jong P."/>
            <person name="Lindberg D.R."/>
            <person name="Seaver E.C."/>
            <person name="Weisblat D.A."/>
            <person name="Putnam N.H."/>
            <person name="Grigoriev I.V."/>
            <person name="Rokhsar D.S."/>
        </authorList>
    </citation>
    <scope>NUCLEOTIDE SEQUENCE</scope>
    <source>
        <strain evidence="5">I ESC-2004</strain>
    </source>
</reference>
<dbReference type="EMBL" id="AMQN01040908">
    <property type="status" value="NOT_ANNOTATED_CDS"/>
    <property type="molecule type" value="Genomic_DNA"/>
</dbReference>
<dbReference type="SMART" id="SM00355">
    <property type="entry name" value="ZnF_C2H2"/>
    <property type="match status" value="3"/>
</dbReference>
<dbReference type="InterPro" id="IPR036236">
    <property type="entry name" value="Znf_C2H2_sf"/>
</dbReference>
<evidence type="ECO:0000259" key="2">
    <source>
        <dbReference type="PROSITE" id="PS50157"/>
    </source>
</evidence>
<dbReference type="PROSITE" id="PS50157">
    <property type="entry name" value="ZINC_FINGER_C2H2_2"/>
    <property type="match status" value="1"/>
</dbReference>
<keyword evidence="1" id="KW-0863">Zinc-finger</keyword>
<feature type="non-terminal residue" evidence="3">
    <location>
        <position position="1"/>
    </location>
</feature>